<dbReference type="SUPFAM" id="SSF63748">
    <property type="entry name" value="Tudor/PWWP/MBT"/>
    <property type="match status" value="1"/>
</dbReference>
<sequence>NNMQNKKFLFERPDSYRQTPTMLFKKSEFGQVDVSNISMNLLPQFNLFHKRQFDESTTDSSFFTTPPMEKKSVVTPKAPIKNKKQTKRVDLKPKKLQYTDEDQDSGIHIVSDHSSDTLFRKRYTLRCNRFDSTQKEIPRLRTKLDKIKVQSNDKENDKTVIGSRCENLPNTRNNVSQVSSVVFDPNTEVISQCNSNLDWKQTLHWLQSRRDVGLWIECCRRTCKKLRYVQDVHDPTEVPKIWYCEMNSDKSIASCNIPEQPRTPVIDADLIENSYNAGSIVWAHVQGFPWWPGIVNDCPETFRYYELPKRSHRPVRYYVTFFSDDKLESAWLHKRYIKPFAQIKYSTLIQKTKFDGTEYKSLLDKAYELALSALPLSILERLQKFSYVALYKKLIDVNNINESVNIDEIAMDTNSDDEIPPSNPTKDSLTLKEYYLTVLRKR</sequence>
<dbReference type="Pfam" id="PF07496">
    <property type="entry name" value="zf-CW"/>
    <property type="match status" value="1"/>
</dbReference>
<dbReference type="SMART" id="SM00293">
    <property type="entry name" value="PWWP"/>
    <property type="match status" value="1"/>
</dbReference>
<dbReference type="Proteomes" id="UP000076502">
    <property type="component" value="Unassembled WGS sequence"/>
</dbReference>
<evidence type="ECO:0000313" key="7">
    <source>
        <dbReference type="Proteomes" id="UP000076502"/>
    </source>
</evidence>
<dbReference type="GO" id="GO:0005634">
    <property type="term" value="C:nucleus"/>
    <property type="evidence" value="ECO:0007669"/>
    <property type="project" value="TreeGrafter"/>
</dbReference>
<dbReference type="Pfam" id="PF00855">
    <property type="entry name" value="PWWP"/>
    <property type="match status" value="1"/>
</dbReference>
<dbReference type="GO" id="GO:0008270">
    <property type="term" value="F:zinc ion binding"/>
    <property type="evidence" value="ECO:0007669"/>
    <property type="project" value="UniProtKB-KW"/>
</dbReference>
<feature type="non-terminal residue" evidence="6">
    <location>
        <position position="1"/>
    </location>
</feature>
<feature type="domain" description="PWWP" evidence="4">
    <location>
        <begin position="277"/>
        <end position="343"/>
    </location>
</feature>
<dbReference type="PANTHER" id="PTHR15999">
    <property type="entry name" value="ZINC FINGER CW-TYPE PWWP DOMAIN PROTEIN 1"/>
    <property type="match status" value="1"/>
</dbReference>
<reference evidence="6 7" key="1">
    <citation type="submission" date="2015-07" db="EMBL/GenBank/DDBJ databases">
        <title>The genome of Dufourea novaeangliae.</title>
        <authorList>
            <person name="Pan H."/>
            <person name="Kapheim K."/>
        </authorList>
    </citation>
    <scope>NUCLEOTIDE SEQUENCE [LARGE SCALE GENOMIC DNA]</scope>
    <source>
        <strain evidence="6">0120121106</strain>
        <tissue evidence="6">Whole body</tissue>
    </source>
</reference>
<keyword evidence="3" id="KW-0862">Zinc</keyword>
<evidence type="ECO:0000313" key="6">
    <source>
        <dbReference type="EMBL" id="KZC14242.1"/>
    </source>
</evidence>
<name>A0A154PQS1_DUFNO</name>
<dbReference type="PROSITE" id="PS51050">
    <property type="entry name" value="ZF_CW"/>
    <property type="match status" value="1"/>
</dbReference>
<evidence type="ECO:0000256" key="1">
    <source>
        <dbReference type="ARBA" id="ARBA00022723"/>
    </source>
</evidence>
<evidence type="ECO:0000259" key="4">
    <source>
        <dbReference type="PROSITE" id="PS50812"/>
    </source>
</evidence>
<gene>
    <name evidence="6" type="ORF">WN55_06711</name>
</gene>
<keyword evidence="7" id="KW-1185">Reference proteome</keyword>
<evidence type="ECO:0000259" key="5">
    <source>
        <dbReference type="PROSITE" id="PS51050"/>
    </source>
</evidence>
<evidence type="ECO:0000256" key="2">
    <source>
        <dbReference type="ARBA" id="ARBA00022771"/>
    </source>
</evidence>
<keyword evidence="2" id="KW-0863">Zinc-finger</keyword>
<dbReference type="InterPro" id="IPR042778">
    <property type="entry name" value="ZCWPW1/ZCWPW2"/>
</dbReference>
<evidence type="ECO:0000256" key="3">
    <source>
        <dbReference type="ARBA" id="ARBA00022833"/>
    </source>
</evidence>
<dbReference type="Gene3D" id="3.30.40.100">
    <property type="match status" value="1"/>
</dbReference>
<dbReference type="CDD" id="cd20145">
    <property type="entry name" value="PWWP_ZCWPW1"/>
    <property type="match status" value="1"/>
</dbReference>
<dbReference type="Gene3D" id="2.30.30.140">
    <property type="match status" value="1"/>
</dbReference>
<feature type="domain" description="CW-type" evidence="5">
    <location>
        <begin position="209"/>
        <end position="263"/>
    </location>
</feature>
<dbReference type="InterPro" id="IPR011124">
    <property type="entry name" value="Znf_CW"/>
</dbReference>
<dbReference type="OrthoDB" id="757982at2759"/>
<accession>A0A154PQS1</accession>
<proteinExistence type="predicted"/>
<dbReference type="EMBL" id="KQ435050">
    <property type="protein sequence ID" value="KZC14242.1"/>
    <property type="molecule type" value="Genomic_DNA"/>
</dbReference>
<keyword evidence="1" id="KW-0479">Metal-binding</keyword>
<dbReference type="InterPro" id="IPR000313">
    <property type="entry name" value="PWWP_dom"/>
</dbReference>
<dbReference type="AlphaFoldDB" id="A0A154PQS1"/>
<dbReference type="PROSITE" id="PS50812">
    <property type="entry name" value="PWWP"/>
    <property type="match status" value="1"/>
</dbReference>
<protein>
    <submittedName>
        <fullName evidence="6">Zinc finger CW-type PWWP domain protein 1</fullName>
    </submittedName>
</protein>
<organism evidence="6 7">
    <name type="scientific">Dufourea novaeangliae</name>
    <name type="common">Sweat bee</name>
    <dbReference type="NCBI Taxonomy" id="178035"/>
    <lineage>
        <taxon>Eukaryota</taxon>
        <taxon>Metazoa</taxon>
        <taxon>Ecdysozoa</taxon>
        <taxon>Arthropoda</taxon>
        <taxon>Hexapoda</taxon>
        <taxon>Insecta</taxon>
        <taxon>Pterygota</taxon>
        <taxon>Neoptera</taxon>
        <taxon>Endopterygota</taxon>
        <taxon>Hymenoptera</taxon>
        <taxon>Apocrita</taxon>
        <taxon>Aculeata</taxon>
        <taxon>Apoidea</taxon>
        <taxon>Anthophila</taxon>
        <taxon>Halictidae</taxon>
        <taxon>Rophitinae</taxon>
        <taxon>Dufourea</taxon>
    </lineage>
</organism>
<dbReference type="PANTHER" id="PTHR15999:SF2">
    <property type="entry name" value="ZINC FINGER CW-TYPE PWWP DOMAIN PROTEIN 1"/>
    <property type="match status" value="1"/>
</dbReference>